<evidence type="ECO:0000313" key="2">
    <source>
        <dbReference type="EMBL" id="OHV43423.1"/>
    </source>
</evidence>
<dbReference type="AlphaFoldDB" id="A0A1S1R952"/>
<sequence length="76" mass="8157">MSGIGRWNLGIGVGLLAVAVLCSVLDLIPVAVIAGILGLLAIGVGGYDVVYNWLDQAELRRRAARARREREAREGR</sequence>
<evidence type="ECO:0000313" key="3">
    <source>
        <dbReference type="Proteomes" id="UP000179769"/>
    </source>
</evidence>
<organism evidence="2 3">
    <name type="scientific">Parafrankia soli</name>
    <dbReference type="NCBI Taxonomy" id="2599596"/>
    <lineage>
        <taxon>Bacteria</taxon>
        <taxon>Bacillati</taxon>
        <taxon>Actinomycetota</taxon>
        <taxon>Actinomycetes</taxon>
        <taxon>Frankiales</taxon>
        <taxon>Frankiaceae</taxon>
        <taxon>Parafrankia</taxon>
    </lineage>
</organism>
<dbReference type="Proteomes" id="UP000179769">
    <property type="component" value="Unassembled WGS sequence"/>
</dbReference>
<keyword evidence="1" id="KW-0812">Transmembrane</keyword>
<gene>
    <name evidence="2" type="ORF">BBK14_31440</name>
</gene>
<proteinExistence type="predicted"/>
<accession>A0A1S1R952</accession>
<evidence type="ECO:0000256" key="1">
    <source>
        <dbReference type="SAM" id="Phobius"/>
    </source>
</evidence>
<dbReference type="EMBL" id="MAXA01000033">
    <property type="protein sequence ID" value="OHV43423.1"/>
    <property type="molecule type" value="Genomic_DNA"/>
</dbReference>
<dbReference type="RefSeq" id="WP_071059981.1">
    <property type="nucleotide sequence ID" value="NZ_MAXA01000033.1"/>
</dbReference>
<feature type="transmembrane region" description="Helical" evidence="1">
    <location>
        <begin position="34"/>
        <end position="54"/>
    </location>
</feature>
<reference evidence="3" key="1">
    <citation type="submission" date="2016-07" db="EMBL/GenBank/DDBJ databases">
        <title>Frankia sp. NRRL B-16219 Genome sequencing.</title>
        <authorList>
            <person name="Ghodhbane-Gtari F."/>
            <person name="Swanson E."/>
            <person name="Gueddou A."/>
            <person name="Louati M."/>
            <person name="Nouioui I."/>
            <person name="Hezbri K."/>
            <person name="Abebe-Akele F."/>
            <person name="Simpson S."/>
            <person name="Morris K."/>
            <person name="Thomas K."/>
            <person name="Gtari M."/>
            <person name="Tisa L.S."/>
        </authorList>
    </citation>
    <scope>NUCLEOTIDE SEQUENCE [LARGE SCALE GENOMIC DNA]</scope>
    <source>
        <strain evidence="3">NRRL B-16219</strain>
    </source>
</reference>
<keyword evidence="1" id="KW-0472">Membrane</keyword>
<name>A0A1S1R952_9ACTN</name>
<comment type="caution">
    <text evidence="2">The sequence shown here is derived from an EMBL/GenBank/DDBJ whole genome shotgun (WGS) entry which is preliminary data.</text>
</comment>
<feature type="transmembrane region" description="Helical" evidence="1">
    <location>
        <begin position="7"/>
        <end position="28"/>
    </location>
</feature>
<keyword evidence="3" id="KW-1185">Reference proteome</keyword>
<keyword evidence="1" id="KW-1133">Transmembrane helix</keyword>
<protein>
    <submittedName>
        <fullName evidence="2">Uncharacterized protein</fullName>
    </submittedName>
</protein>